<evidence type="ECO:0000256" key="4">
    <source>
        <dbReference type="ARBA" id="ARBA00023242"/>
    </source>
</evidence>
<dbReference type="HOGENOM" id="CLU_092984_0_1_1"/>
<dbReference type="Proteomes" id="UP000011087">
    <property type="component" value="Unassembled WGS sequence"/>
</dbReference>
<feature type="compositionally biased region" description="Basic and acidic residues" evidence="5">
    <location>
        <begin position="95"/>
        <end position="109"/>
    </location>
</feature>
<proteinExistence type="predicted"/>
<keyword evidence="4" id="KW-0539">Nucleus</keyword>
<evidence type="ECO:0000313" key="8">
    <source>
        <dbReference type="EnsemblProtists" id="EKX37542"/>
    </source>
</evidence>
<dbReference type="OrthoDB" id="1747617at2759"/>
<evidence type="ECO:0000256" key="5">
    <source>
        <dbReference type="SAM" id="MobiDB-lite"/>
    </source>
</evidence>
<reference evidence="9" key="2">
    <citation type="submission" date="2012-11" db="EMBL/GenBank/DDBJ databases">
        <authorList>
            <person name="Kuo A."/>
            <person name="Curtis B.A."/>
            <person name="Tanifuji G."/>
            <person name="Burki F."/>
            <person name="Gruber A."/>
            <person name="Irimia M."/>
            <person name="Maruyama S."/>
            <person name="Arias M.C."/>
            <person name="Ball S.G."/>
            <person name="Gile G.H."/>
            <person name="Hirakawa Y."/>
            <person name="Hopkins J.F."/>
            <person name="Rensing S.A."/>
            <person name="Schmutz J."/>
            <person name="Symeonidi A."/>
            <person name="Elias M."/>
            <person name="Eveleigh R.J."/>
            <person name="Herman E.K."/>
            <person name="Klute M.J."/>
            <person name="Nakayama T."/>
            <person name="Obornik M."/>
            <person name="Reyes-Prieto A."/>
            <person name="Armbrust E.V."/>
            <person name="Aves S.J."/>
            <person name="Beiko R.G."/>
            <person name="Coutinho P."/>
            <person name="Dacks J.B."/>
            <person name="Durnford D.G."/>
            <person name="Fast N.M."/>
            <person name="Green B.R."/>
            <person name="Grisdale C."/>
            <person name="Hempe F."/>
            <person name="Henrissat B."/>
            <person name="Hoppner M.P."/>
            <person name="Ishida K.-I."/>
            <person name="Kim E."/>
            <person name="Koreny L."/>
            <person name="Kroth P.G."/>
            <person name="Liu Y."/>
            <person name="Malik S.-B."/>
            <person name="Maier U.G."/>
            <person name="McRose D."/>
            <person name="Mock T."/>
            <person name="Neilson J.A."/>
            <person name="Onodera N.T."/>
            <person name="Poole A.M."/>
            <person name="Pritham E.J."/>
            <person name="Richards T.A."/>
            <person name="Rocap G."/>
            <person name="Roy S.W."/>
            <person name="Sarai C."/>
            <person name="Schaack S."/>
            <person name="Shirato S."/>
            <person name="Slamovits C.H."/>
            <person name="Spencer D.F."/>
            <person name="Suzuki S."/>
            <person name="Worden A.Z."/>
            <person name="Zauner S."/>
            <person name="Barry K."/>
            <person name="Bell C."/>
            <person name="Bharti A.K."/>
            <person name="Crow J.A."/>
            <person name="Grimwood J."/>
            <person name="Kramer R."/>
            <person name="Lindquist E."/>
            <person name="Lucas S."/>
            <person name="Salamov A."/>
            <person name="McFadden G.I."/>
            <person name="Lane C.E."/>
            <person name="Keeling P.J."/>
            <person name="Gray M.W."/>
            <person name="Grigoriev I.V."/>
            <person name="Archibald J.M."/>
        </authorList>
    </citation>
    <scope>NUCLEOTIDE SEQUENCE</scope>
    <source>
        <strain evidence="9">CCMP2712</strain>
    </source>
</reference>
<accession>L1IN70</accession>
<dbReference type="Pfam" id="PF02042">
    <property type="entry name" value="RWP-RK"/>
    <property type="match status" value="1"/>
</dbReference>
<dbReference type="GO" id="GO:0003677">
    <property type="term" value="F:DNA binding"/>
    <property type="evidence" value="ECO:0007669"/>
    <property type="project" value="UniProtKB-KW"/>
</dbReference>
<organism evidence="7">
    <name type="scientific">Guillardia theta (strain CCMP2712)</name>
    <name type="common">Cryptophyte</name>
    <dbReference type="NCBI Taxonomy" id="905079"/>
    <lineage>
        <taxon>Eukaryota</taxon>
        <taxon>Cryptophyceae</taxon>
        <taxon>Pyrenomonadales</taxon>
        <taxon>Geminigeraceae</taxon>
        <taxon>Guillardia</taxon>
    </lineage>
</organism>
<gene>
    <name evidence="7" type="ORF">GUITHDRAFT_116350</name>
</gene>
<evidence type="ECO:0000256" key="2">
    <source>
        <dbReference type="ARBA" id="ARBA00023125"/>
    </source>
</evidence>
<name>L1IN70_GUITC</name>
<dbReference type="KEGG" id="gtt:GUITHDRAFT_116350"/>
<keyword evidence="2" id="KW-0238">DNA-binding</keyword>
<feature type="region of interest" description="Disordered" evidence="5">
    <location>
        <begin position="1"/>
        <end position="27"/>
    </location>
</feature>
<keyword evidence="9" id="KW-1185">Reference proteome</keyword>
<dbReference type="AlphaFoldDB" id="L1IN70"/>
<evidence type="ECO:0000256" key="1">
    <source>
        <dbReference type="ARBA" id="ARBA00023015"/>
    </source>
</evidence>
<dbReference type="RefSeq" id="XP_005824522.1">
    <property type="nucleotide sequence ID" value="XM_005824465.1"/>
</dbReference>
<evidence type="ECO:0000256" key="3">
    <source>
        <dbReference type="ARBA" id="ARBA00023163"/>
    </source>
</evidence>
<sequence>MLPDRPSVFVAPRPRRDLPDPPPLPSTQIRLSPAILQPLFNLKQRDAAQHLGISLSSLKYACRRIGITRWPGQAGADTDDAQEPPAEQEGADPADDTRSEEEKLEEGEPHPSAVSEVGAWEIERLLAQEGSPGPSGSSTFTEPPVSAASALHPSTGADGVCEEAWICPDWIEDYLRSTDEDEM</sequence>
<evidence type="ECO:0000313" key="7">
    <source>
        <dbReference type="EMBL" id="EKX37542.1"/>
    </source>
</evidence>
<reference evidence="7 9" key="1">
    <citation type="journal article" date="2012" name="Nature">
        <title>Algal genomes reveal evolutionary mosaicism and the fate of nucleomorphs.</title>
        <authorList>
            <consortium name="DOE Joint Genome Institute"/>
            <person name="Curtis B.A."/>
            <person name="Tanifuji G."/>
            <person name="Burki F."/>
            <person name="Gruber A."/>
            <person name="Irimia M."/>
            <person name="Maruyama S."/>
            <person name="Arias M.C."/>
            <person name="Ball S.G."/>
            <person name="Gile G.H."/>
            <person name="Hirakawa Y."/>
            <person name="Hopkins J.F."/>
            <person name="Kuo A."/>
            <person name="Rensing S.A."/>
            <person name="Schmutz J."/>
            <person name="Symeonidi A."/>
            <person name="Elias M."/>
            <person name="Eveleigh R.J."/>
            <person name="Herman E.K."/>
            <person name="Klute M.J."/>
            <person name="Nakayama T."/>
            <person name="Obornik M."/>
            <person name="Reyes-Prieto A."/>
            <person name="Armbrust E.V."/>
            <person name="Aves S.J."/>
            <person name="Beiko R.G."/>
            <person name="Coutinho P."/>
            <person name="Dacks J.B."/>
            <person name="Durnford D.G."/>
            <person name="Fast N.M."/>
            <person name="Green B.R."/>
            <person name="Grisdale C.J."/>
            <person name="Hempel F."/>
            <person name="Henrissat B."/>
            <person name="Hoppner M.P."/>
            <person name="Ishida K."/>
            <person name="Kim E."/>
            <person name="Koreny L."/>
            <person name="Kroth P.G."/>
            <person name="Liu Y."/>
            <person name="Malik S.B."/>
            <person name="Maier U.G."/>
            <person name="McRose D."/>
            <person name="Mock T."/>
            <person name="Neilson J.A."/>
            <person name="Onodera N.T."/>
            <person name="Poole A.M."/>
            <person name="Pritham E.J."/>
            <person name="Richards T.A."/>
            <person name="Rocap G."/>
            <person name="Roy S.W."/>
            <person name="Sarai C."/>
            <person name="Schaack S."/>
            <person name="Shirato S."/>
            <person name="Slamovits C.H."/>
            <person name="Spencer D.F."/>
            <person name="Suzuki S."/>
            <person name="Worden A.Z."/>
            <person name="Zauner S."/>
            <person name="Barry K."/>
            <person name="Bell C."/>
            <person name="Bharti A.K."/>
            <person name="Crow J.A."/>
            <person name="Grimwood J."/>
            <person name="Kramer R."/>
            <person name="Lindquist E."/>
            <person name="Lucas S."/>
            <person name="Salamov A."/>
            <person name="McFadden G.I."/>
            <person name="Lane C.E."/>
            <person name="Keeling P.J."/>
            <person name="Gray M.W."/>
            <person name="Grigoriev I.V."/>
            <person name="Archibald J.M."/>
        </authorList>
    </citation>
    <scope>NUCLEOTIDE SEQUENCE</scope>
    <source>
        <strain evidence="7 9">CCMP2712</strain>
    </source>
</reference>
<dbReference type="PaxDb" id="55529-EKX37542"/>
<dbReference type="EnsemblProtists" id="EKX37542">
    <property type="protein sequence ID" value="EKX37542"/>
    <property type="gene ID" value="GUITHDRAFT_116350"/>
</dbReference>
<protein>
    <recommendedName>
        <fullName evidence="6">RWP-RK domain-containing protein</fullName>
    </recommendedName>
</protein>
<dbReference type="InterPro" id="IPR003035">
    <property type="entry name" value="RWP-RK_dom"/>
</dbReference>
<dbReference type="EMBL" id="JH993058">
    <property type="protein sequence ID" value="EKX37542.1"/>
    <property type="molecule type" value="Genomic_DNA"/>
</dbReference>
<reference evidence="8" key="3">
    <citation type="submission" date="2016-03" db="UniProtKB">
        <authorList>
            <consortium name="EnsemblProtists"/>
        </authorList>
    </citation>
    <scope>IDENTIFICATION</scope>
</reference>
<feature type="region of interest" description="Disordered" evidence="5">
    <location>
        <begin position="70"/>
        <end position="161"/>
    </location>
</feature>
<feature type="compositionally biased region" description="Low complexity" evidence="5">
    <location>
        <begin position="129"/>
        <end position="144"/>
    </location>
</feature>
<keyword evidence="3" id="KW-0804">Transcription</keyword>
<evidence type="ECO:0000313" key="9">
    <source>
        <dbReference type="Proteomes" id="UP000011087"/>
    </source>
</evidence>
<feature type="domain" description="RWP-RK" evidence="6">
    <location>
        <begin position="14"/>
        <end position="98"/>
    </location>
</feature>
<dbReference type="GeneID" id="17294230"/>
<evidence type="ECO:0000259" key="6">
    <source>
        <dbReference type="PROSITE" id="PS51519"/>
    </source>
</evidence>
<keyword evidence="1" id="KW-0805">Transcription regulation</keyword>
<dbReference type="PROSITE" id="PS51519">
    <property type="entry name" value="RWP_RK"/>
    <property type="match status" value="1"/>
</dbReference>